<keyword evidence="1" id="KW-0238">DNA-binding</keyword>
<dbReference type="InterPro" id="IPR001387">
    <property type="entry name" value="Cro/C1-type_HTH"/>
</dbReference>
<gene>
    <name evidence="3" type="ORF">D1639_09860</name>
</gene>
<reference evidence="3" key="1">
    <citation type="submission" date="2018-08" db="EMBL/GenBank/DDBJ databases">
        <title>Murine metabolic-syndrome-specific gut microbial biobank.</title>
        <authorList>
            <person name="Liu C."/>
        </authorList>
    </citation>
    <scope>NUCLEOTIDE SEQUENCE [LARGE SCALE GENOMIC DNA]</scope>
    <source>
        <strain evidence="3">Z82</strain>
    </source>
</reference>
<name>A0A7C9NBT1_9BACT</name>
<dbReference type="Pfam" id="PF01381">
    <property type="entry name" value="HTH_3"/>
    <property type="match status" value="1"/>
</dbReference>
<dbReference type="GO" id="GO:0003677">
    <property type="term" value="F:DNA binding"/>
    <property type="evidence" value="ECO:0007669"/>
    <property type="project" value="UniProtKB-KW"/>
</dbReference>
<feature type="domain" description="HTH cro/C1-type" evidence="2">
    <location>
        <begin position="15"/>
        <end position="69"/>
    </location>
</feature>
<organism evidence="3">
    <name type="scientific">Muribaculaceae bacterium Z82</name>
    <dbReference type="NCBI Taxonomy" id="2304548"/>
    <lineage>
        <taxon>Bacteria</taxon>
        <taxon>Pseudomonadati</taxon>
        <taxon>Bacteroidota</taxon>
        <taxon>Bacteroidia</taxon>
        <taxon>Bacteroidales</taxon>
        <taxon>Muribaculaceae</taxon>
    </lineage>
</organism>
<protein>
    <submittedName>
        <fullName evidence="3">XRE family transcriptional regulator</fullName>
    </submittedName>
</protein>
<evidence type="ECO:0000313" key="3">
    <source>
        <dbReference type="EMBL" id="NBI35324.1"/>
    </source>
</evidence>
<accession>A0A7C9NBT1</accession>
<comment type="caution">
    <text evidence="3">The sequence shown here is derived from an EMBL/GenBank/DDBJ whole genome shotgun (WGS) entry which is preliminary data.</text>
</comment>
<dbReference type="AlphaFoldDB" id="A0A7C9NBT1"/>
<dbReference type="InterPro" id="IPR010982">
    <property type="entry name" value="Lambda_DNA-bd_dom_sf"/>
</dbReference>
<dbReference type="SMART" id="SM00530">
    <property type="entry name" value="HTH_XRE"/>
    <property type="match status" value="1"/>
</dbReference>
<dbReference type="PANTHER" id="PTHR46558:SF14">
    <property type="entry name" value="HTH-TYPE TRANSCRIPTIONAL REGULATOR ANSR"/>
    <property type="match status" value="1"/>
</dbReference>
<evidence type="ECO:0000256" key="1">
    <source>
        <dbReference type="ARBA" id="ARBA00023125"/>
    </source>
</evidence>
<dbReference type="PROSITE" id="PS50943">
    <property type="entry name" value="HTH_CROC1"/>
    <property type="match status" value="1"/>
</dbReference>
<evidence type="ECO:0000259" key="2">
    <source>
        <dbReference type="PROSITE" id="PS50943"/>
    </source>
</evidence>
<dbReference type="CDD" id="cd00093">
    <property type="entry name" value="HTH_XRE"/>
    <property type="match status" value="1"/>
</dbReference>
<proteinExistence type="predicted"/>
<dbReference type="SUPFAM" id="SSF47413">
    <property type="entry name" value="lambda repressor-like DNA-binding domains"/>
    <property type="match status" value="1"/>
</dbReference>
<dbReference type="Gene3D" id="1.10.260.40">
    <property type="entry name" value="lambda repressor-like DNA-binding domains"/>
    <property type="match status" value="1"/>
</dbReference>
<dbReference type="PANTHER" id="PTHR46558">
    <property type="entry name" value="TRACRIPTIONAL REGULATORY PROTEIN-RELATED-RELATED"/>
    <property type="match status" value="1"/>
</dbReference>
<dbReference type="EMBL" id="QWKH01000101">
    <property type="protein sequence ID" value="NBI35324.1"/>
    <property type="molecule type" value="Genomic_DNA"/>
</dbReference>
<sequence>MRNSSEKIPNFGGRLKGARIAAGFTQQTVADTLGLTLRTYQRYESGTSEPTLFHLVSLSIFLSVSADYLLGLTGEAPAD</sequence>